<dbReference type="InterPro" id="IPR022409">
    <property type="entry name" value="PKD/Chitinase_dom"/>
</dbReference>
<sequence length="469" mass="53194">MKINLKTLSLLLILFYTSCSKESNKAPESIACFNINATDVEVGETVEISNCSVEATSYEFDFGNGITSNDANPNISYELPGEYTIILRITSPDGKVKSTSMVINVNPIDNNYIHPPLIDGDYILPTDFGIVDGKFYYIERYSNSISNELRNFNYVELDDSFNITKRHLHDRYYNSSHTSLRLLNNGKKIIHTVESMSDRIGSNEIWFDDEWTKENAAYSSSKPIYGSIQAGTNLVFFGSKSVTDEQNENFSYFRRPYLEIRDGLGQMKEFKVFNQIEQGFIGDLIEVDNNYIAFGGVSTPTGINTFTDYKPLVILLDSNFDFISFKTFETEIHITNFNNLNDSFHIKKLSNGNLVLYSHDEFRIINPEGEEQKMVSLSNVYHNQGIICLEEGGFILSTEDYLKKFDSNGNLLKSLRFNGKSTPQLIRKGNQLFFASGYLSKYSRGSEELSTYGIFIGSVNIDLKAINLN</sequence>
<name>A0ABW4Y677_9FLAO</name>
<dbReference type="Gene3D" id="2.60.40.10">
    <property type="entry name" value="Immunoglobulins"/>
    <property type="match status" value="1"/>
</dbReference>
<protein>
    <submittedName>
        <fullName evidence="2">PKD domain-containing protein</fullName>
    </submittedName>
</protein>
<dbReference type="SUPFAM" id="SSF49299">
    <property type="entry name" value="PKD domain"/>
    <property type="match status" value="1"/>
</dbReference>
<dbReference type="EMBL" id="JBHUHU010000005">
    <property type="protein sequence ID" value="MFD2101689.1"/>
    <property type="molecule type" value="Genomic_DNA"/>
</dbReference>
<evidence type="ECO:0000259" key="1">
    <source>
        <dbReference type="PROSITE" id="PS50093"/>
    </source>
</evidence>
<dbReference type="RefSeq" id="WP_379832256.1">
    <property type="nucleotide sequence ID" value="NZ_JBHUHU010000005.1"/>
</dbReference>
<organism evidence="2 3">
    <name type="scientific">Flagellimonas iocasae</name>
    <dbReference type="NCBI Taxonomy" id="2055905"/>
    <lineage>
        <taxon>Bacteria</taxon>
        <taxon>Pseudomonadati</taxon>
        <taxon>Bacteroidota</taxon>
        <taxon>Flavobacteriia</taxon>
        <taxon>Flavobacteriales</taxon>
        <taxon>Flavobacteriaceae</taxon>
        <taxon>Flagellimonas</taxon>
    </lineage>
</organism>
<gene>
    <name evidence="2" type="ORF">ACFSJE_17995</name>
</gene>
<dbReference type="InterPro" id="IPR000601">
    <property type="entry name" value="PKD_dom"/>
</dbReference>
<comment type="caution">
    <text evidence="2">The sequence shown here is derived from an EMBL/GenBank/DDBJ whole genome shotgun (WGS) entry which is preliminary data.</text>
</comment>
<keyword evidence="3" id="KW-1185">Reference proteome</keyword>
<accession>A0ABW4Y677</accession>
<reference evidence="3" key="1">
    <citation type="journal article" date="2019" name="Int. J. Syst. Evol. Microbiol.">
        <title>The Global Catalogue of Microorganisms (GCM) 10K type strain sequencing project: providing services to taxonomists for standard genome sequencing and annotation.</title>
        <authorList>
            <consortium name="The Broad Institute Genomics Platform"/>
            <consortium name="The Broad Institute Genome Sequencing Center for Infectious Disease"/>
            <person name="Wu L."/>
            <person name="Ma J."/>
        </authorList>
    </citation>
    <scope>NUCLEOTIDE SEQUENCE [LARGE SCALE GENOMIC DNA]</scope>
    <source>
        <strain evidence="3">JCM 3389</strain>
    </source>
</reference>
<dbReference type="InterPro" id="IPR035986">
    <property type="entry name" value="PKD_dom_sf"/>
</dbReference>
<dbReference type="Pfam" id="PF18911">
    <property type="entry name" value="PKD_4"/>
    <property type="match status" value="1"/>
</dbReference>
<feature type="domain" description="PKD" evidence="1">
    <location>
        <begin position="56"/>
        <end position="105"/>
    </location>
</feature>
<dbReference type="InterPro" id="IPR013783">
    <property type="entry name" value="Ig-like_fold"/>
</dbReference>
<dbReference type="Proteomes" id="UP001597342">
    <property type="component" value="Unassembled WGS sequence"/>
</dbReference>
<dbReference type="PROSITE" id="PS50093">
    <property type="entry name" value="PKD"/>
    <property type="match status" value="1"/>
</dbReference>
<proteinExistence type="predicted"/>
<dbReference type="SMART" id="SM00089">
    <property type="entry name" value="PKD"/>
    <property type="match status" value="1"/>
</dbReference>
<dbReference type="CDD" id="cd00146">
    <property type="entry name" value="PKD"/>
    <property type="match status" value="1"/>
</dbReference>
<evidence type="ECO:0000313" key="2">
    <source>
        <dbReference type="EMBL" id="MFD2101689.1"/>
    </source>
</evidence>
<evidence type="ECO:0000313" key="3">
    <source>
        <dbReference type="Proteomes" id="UP001597342"/>
    </source>
</evidence>